<dbReference type="OrthoDB" id="9809185at2"/>
<dbReference type="Pfam" id="PF08240">
    <property type="entry name" value="ADH_N"/>
    <property type="match status" value="1"/>
</dbReference>
<dbReference type="SMART" id="SM00829">
    <property type="entry name" value="PKS_ER"/>
    <property type="match status" value="1"/>
</dbReference>
<feature type="domain" description="Enoyl reductase (ER)" evidence="6">
    <location>
        <begin position="8"/>
        <end position="353"/>
    </location>
</feature>
<dbReference type="RefSeq" id="WP_106770671.1">
    <property type="nucleotide sequence ID" value="NZ_PXYK01000002.1"/>
</dbReference>
<evidence type="ECO:0000256" key="3">
    <source>
        <dbReference type="ARBA" id="ARBA00022723"/>
    </source>
</evidence>
<dbReference type="SUPFAM" id="SSF51735">
    <property type="entry name" value="NAD(P)-binding Rossmann-fold domains"/>
    <property type="match status" value="1"/>
</dbReference>
<evidence type="ECO:0000256" key="1">
    <source>
        <dbReference type="ARBA" id="ARBA00001947"/>
    </source>
</evidence>
<protein>
    <submittedName>
        <fullName evidence="7">Zinc-binding dehydrogenase</fullName>
    </submittedName>
</protein>
<evidence type="ECO:0000256" key="2">
    <source>
        <dbReference type="ARBA" id="ARBA00008072"/>
    </source>
</evidence>
<comment type="cofactor">
    <cofactor evidence="1">
        <name>Zn(2+)</name>
        <dbReference type="ChEBI" id="CHEBI:29105"/>
    </cofactor>
</comment>
<dbReference type="PANTHER" id="PTHR43161:SF23">
    <property type="entry name" value="(R,R)-BUTANEDIOL DEHYDROGENASE-RELATED"/>
    <property type="match status" value="1"/>
</dbReference>
<organism evidence="7 8">
    <name type="scientific">Kumtagia ephedrae</name>
    <dbReference type="NCBI Taxonomy" id="2116701"/>
    <lineage>
        <taxon>Bacteria</taxon>
        <taxon>Pseudomonadati</taxon>
        <taxon>Pseudomonadota</taxon>
        <taxon>Alphaproteobacteria</taxon>
        <taxon>Hyphomicrobiales</taxon>
        <taxon>Phyllobacteriaceae</taxon>
        <taxon>Kumtagia</taxon>
    </lineage>
</organism>
<reference evidence="7 8" key="1">
    <citation type="submission" date="2018-03" db="EMBL/GenBank/DDBJ databases">
        <title>The draft genome of Mesorhizobium sp. 6GN-30.</title>
        <authorList>
            <person name="Liu L."/>
            <person name="Li L."/>
            <person name="Wang T."/>
            <person name="Zhang X."/>
            <person name="Liang L."/>
        </authorList>
    </citation>
    <scope>NUCLEOTIDE SEQUENCE [LARGE SCALE GENOMIC DNA]</scope>
    <source>
        <strain evidence="7 8">6GN30</strain>
    </source>
</reference>
<name>A0A2P7SS96_9HYPH</name>
<proteinExistence type="inferred from homology"/>
<keyword evidence="5" id="KW-0560">Oxidoreductase</keyword>
<dbReference type="GO" id="GO:0046872">
    <property type="term" value="F:metal ion binding"/>
    <property type="evidence" value="ECO:0007669"/>
    <property type="project" value="UniProtKB-KW"/>
</dbReference>
<dbReference type="Gene3D" id="3.90.180.10">
    <property type="entry name" value="Medium-chain alcohol dehydrogenases, catalytic domain"/>
    <property type="match status" value="1"/>
</dbReference>
<dbReference type="Proteomes" id="UP000241229">
    <property type="component" value="Unassembled WGS sequence"/>
</dbReference>
<dbReference type="InterPro" id="IPR020843">
    <property type="entry name" value="ER"/>
</dbReference>
<evidence type="ECO:0000313" key="8">
    <source>
        <dbReference type="Proteomes" id="UP000241229"/>
    </source>
</evidence>
<dbReference type="PANTHER" id="PTHR43161">
    <property type="entry name" value="SORBITOL DEHYDROGENASE"/>
    <property type="match status" value="1"/>
</dbReference>
<evidence type="ECO:0000256" key="4">
    <source>
        <dbReference type="ARBA" id="ARBA00022833"/>
    </source>
</evidence>
<dbReference type="InterPro" id="IPR036291">
    <property type="entry name" value="NAD(P)-bd_dom_sf"/>
</dbReference>
<dbReference type="InterPro" id="IPR013154">
    <property type="entry name" value="ADH-like_N"/>
</dbReference>
<evidence type="ECO:0000313" key="7">
    <source>
        <dbReference type="EMBL" id="PSJ65331.1"/>
    </source>
</evidence>
<dbReference type="EMBL" id="PXYK01000002">
    <property type="protein sequence ID" value="PSJ65331.1"/>
    <property type="molecule type" value="Genomic_DNA"/>
</dbReference>
<comment type="similarity">
    <text evidence="2">Belongs to the zinc-containing alcohol dehydrogenase family.</text>
</comment>
<keyword evidence="3" id="KW-0479">Metal-binding</keyword>
<evidence type="ECO:0000259" key="6">
    <source>
        <dbReference type="SMART" id="SM00829"/>
    </source>
</evidence>
<dbReference type="Gene3D" id="3.40.50.720">
    <property type="entry name" value="NAD(P)-binding Rossmann-like Domain"/>
    <property type="match status" value="1"/>
</dbReference>
<dbReference type="GO" id="GO:0016491">
    <property type="term" value="F:oxidoreductase activity"/>
    <property type="evidence" value="ECO:0007669"/>
    <property type="project" value="UniProtKB-KW"/>
</dbReference>
<dbReference type="InterPro" id="IPR011032">
    <property type="entry name" value="GroES-like_sf"/>
</dbReference>
<accession>A0A2P7SS96</accession>
<comment type="caution">
    <text evidence="7">The sequence shown here is derived from an EMBL/GenBank/DDBJ whole genome shotgun (WGS) entry which is preliminary data.</text>
</comment>
<dbReference type="InterPro" id="IPR013149">
    <property type="entry name" value="ADH-like_C"/>
</dbReference>
<dbReference type="Pfam" id="PF00107">
    <property type="entry name" value="ADH_zinc_N"/>
    <property type="match status" value="1"/>
</dbReference>
<keyword evidence="8" id="KW-1185">Reference proteome</keyword>
<keyword evidence="4" id="KW-0862">Zinc</keyword>
<sequence length="355" mass="37529">MKAVRFHGARDIRVEDVAPPAARLGANDVLIKPLTTGICGTDLHEYIAGPIVTPASPHVYTGATNPQILGHEFSAVVQDSGSAVTNVKAGDRVSIQPLVSPRDDYFGRRGLYHLSPEMACIGLSWQWGGMGELAVVNDYNVVKVPDGVSDVQAAMIEPAAVAIYGTDRGGVTSGSTVLVSGAGPIGALTLLAAKAAGAAVIFVSEPNPNRLRKAKELVPGIIAIDPTKDDVETVIRDNTEEGVGVDVALECVGLEASLNACVKAVRRQGKVVQTGLHMKPASIDAMLWAQKDITVEATWCYPVQIWPRIIRMIEAGILPLEKVVTANIAADDVVEKGFEALLDKAGRHLKILVTV</sequence>
<evidence type="ECO:0000256" key="5">
    <source>
        <dbReference type="ARBA" id="ARBA00023002"/>
    </source>
</evidence>
<dbReference type="AlphaFoldDB" id="A0A2P7SS96"/>
<gene>
    <name evidence="7" type="ORF">C7I84_03015</name>
</gene>
<dbReference type="SUPFAM" id="SSF50129">
    <property type="entry name" value="GroES-like"/>
    <property type="match status" value="1"/>
</dbReference>